<evidence type="ECO:0000256" key="8">
    <source>
        <dbReference type="ARBA" id="ARBA00022989"/>
    </source>
</evidence>
<feature type="transmembrane region" description="Helical" evidence="10">
    <location>
        <begin position="245"/>
        <end position="269"/>
    </location>
</feature>
<name>A0A2S9RRE4_HAEIF</name>
<keyword evidence="4" id="KW-0997">Cell inner membrane</keyword>
<dbReference type="PROSITE" id="PS00211">
    <property type="entry name" value="ABC_TRANSPORTER_1"/>
    <property type="match status" value="1"/>
</dbReference>
<evidence type="ECO:0000313" key="14">
    <source>
        <dbReference type="Proteomes" id="UP000238532"/>
    </source>
</evidence>
<evidence type="ECO:0000256" key="1">
    <source>
        <dbReference type="ARBA" id="ARBA00004429"/>
    </source>
</evidence>
<evidence type="ECO:0000256" key="3">
    <source>
        <dbReference type="ARBA" id="ARBA00022475"/>
    </source>
</evidence>
<feature type="transmembrane region" description="Helical" evidence="10">
    <location>
        <begin position="281"/>
        <end position="301"/>
    </location>
</feature>
<dbReference type="AlphaFoldDB" id="A0A2S9RRE4"/>
<feature type="transmembrane region" description="Helical" evidence="10">
    <location>
        <begin position="145"/>
        <end position="161"/>
    </location>
</feature>
<dbReference type="InterPro" id="IPR003439">
    <property type="entry name" value="ABC_transporter-like_ATP-bd"/>
</dbReference>
<dbReference type="RefSeq" id="WP_105882128.1">
    <property type="nucleotide sequence ID" value="NZ_CP135761.1"/>
</dbReference>
<dbReference type="NCBIfam" id="NF008379">
    <property type="entry name" value="PRK11174.1"/>
    <property type="match status" value="1"/>
</dbReference>
<dbReference type="GO" id="GO:0016887">
    <property type="term" value="F:ATP hydrolysis activity"/>
    <property type="evidence" value="ECO:0007669"/>
    <property type="project" value="InterPro"/>
</dbReference>
<keyword evidence="2" id="KW-0813">Transport</keyword>
<dbReference type="Pfam" id="PF00664">
    <property type="entry name" value="ABC_membrane"/>
    <property type="match status" value="1"/>
</dbReference>
<dbReference type="InterPro" id="IPR027417">
    <property type="entry name" value="P-loop_NTPase"/>
</dbReference>
<dbReference type="CDD" id="cd18584">
    <property type="entry name" value="ABC_6TM_AarD_CydD"/>
    <property type="match status" value="1"/>
</dbReference>
<dbReference type="SUPFAM" id="SSF90123">
    <property type="entry name" value="ABC transporter transmembrane region"/>
    <property type="match status" value="1"/>
</dbReference>
<dbReference type="GO" id="GO:0005886">
    <property type="term" value="C:plasma membrane"/>
    <property type="evidence" value="ECO:0007669"/>
    <property type="project" value="UniProtKB-SubCell"/>
</dbReference>
<dbReference type="InterPro" id="IPR039421">
    <property type="entry name" value="Type_1_exporter"/>
</dbReference>
<keyword evidence="9 10" id="KW-0472">Membrane</keyword>
<evidence type="ECO:0000256" key="2">
    <source>
        <dbReference type="ARBA" id="ARBA00022448"/>
    </source>
</evidence>
<organism evidence="13 14">
    <name type="scientific">Haemophilus influenzae</name>
    <dbReference type="NCBI Taxonomy" id="727"/>
    <lineage>
        <taxon>Bacteria</taxon>
        <taxon>Pseudomonadati</taxon>
        <taxon>Pseudomonadota</taxon>
        <taxon>Gammaproteobacteria</taxon>
        <taxon>Pasteurellales</taxon>
        <taxon>Pasteurellaceae</taxon>
        <taxon>Haemophilus</taxon>
    </lineage>
</organism>
<comment type="caution">
    <text evidence="13">The sequence shown here is derived from an EMBL/GenBank/DDBJ whole genome shotgun (WGS) entry which is preliminary data.</text>
</comment>
<keyword evidence="8 10" id="KW-1133">Transmembrane helix</keyword>
<evidence type="ECO:0000256" key="7">
    <source>
        <dbReference type="ARBA" id="ARBA00022840"/>
    </source>
</evidence>
<dbReference type="InterPro" id="IPR003593">
    <property type="entry name" value="AAA+_ATPase"/>
</dbReference>
<feature type="transmembrane region" description="Helical" evidence="10">
    <location>
        <begin position="167"/>
        <end position="188"/>
    </location>
</feature>
<dbReference type="InterPro" id="IPR011527">
    <property type="entry name" value="ABC1_TM_dom"/>
</dbReference>
<keyword evidence="6" id="KW-0547">Nucleotide-binding</keyword>
<keyword evidence="3" id="KW-1003">Cell membrane</keyword>
<dbReference type="EMBL" id="NEBY01000118">
    <property type="protein sequence ID" value="PRJ64362.1"/>
    <property type="molecule type" value="Genomic_DNA"/>
</dbReference>
<dbReference type="Gene3D" id="3.40.50.300">
    <property type="entry name" value="P-loop containing nucleotide triphosphate hydrolases"/>
    <property type="match status" value="1"/>
</dbReference>
<keyword evidence="7 13" id="KW-0067">ATP-binding</keyword>
<evidence type="ECO:0000259" key="12">
    <source>
        <dbReference type="PROSITE" id="PS50929"/>
    </source>
</evidence>
<dbReference type="Pfam" id="PF00005">
    <property type="entry name" value="ABC_tran"/>
    <property type="match status" value="1"/>
</dbReference>
<dbReference type="Gene3D" id="1.20.1560.10">
    <property type="entry name" value="ABC transporter type 1, transmembrane domain"/>
    <property type="match status" value="1"/>
</dbReference>
<dbReference type="FunFam" id="1.20.1560.10:FF:000039">
    <property type="entry name" value="Cysteine/glutathione ABC transporter permease/ATP-binding protein CydD"/>
    <property type="match status" value="1"/>
</dbReference>
<feature type="transmembrane region" description="Helical" evidence="10">
    <location>
        <begin position="26"/>
        <end position="46"/>
    </location>
</feature>
<dbReference type="PROSITE" id="PS50893">
    <property type="entry name" value="ABC_TRANSPORTER_2"/>
    <property type="match status" value="1"/>
</dbReference>
<protein>
    <submittedName>
        <fullName evidence="13">ATP-binding/permease protein CydD</fullName>
    </submittedName>
</protein>
<dbReference type="SUPFAM" id="SSF52540">
    <property type="entry name" value="P-loop containing nucleoside triphosphate hydrolases"/>
    <property type="match status" value="1"/>
</dbReference>
<feature type="transmembrane region" description="Helical" evidence="10">
    <location>
        <begin position="62"/>
        <end position="82"/>
    </location>
</feature>
<evidence type="ECO:0000256" key="10">
    <source>
        <dbReference type="SAM" id="Phobius"/>
    </source>
</evidence>
<dbReference type="NCBIfam" id="TIGR02857">
    <property type="entry name" value="CydD"/>
    <property type="match status" value="1"/>
</dbReference>
<dbReference type="InterPro" id="IPR017871">
    <property type="entry name" value="ABC_transporter-like_CS"/>
</dbReference>
<dbReference type="GO" id="GO:0034040">
    <property type="term" value="F:ATPase-coupled lipid transmembrane transporter activity"/>
    <property type="evidence" value="ECO:0007669"/>
    <property type="project" value="TreeGrafter"/>
</dbReference>
<evidence type="ECO:0000313" key="13">
    <source>
        <dbReference type="EMBL" id="PRJ64362.1"/>
    </source>
</evidence>
<feature type="domain" description="ABC transmembrane type-1" evidence="12">
    <location>
        <begin position="28"/>
        <end position="316"/>
    </location>
</feature>
<evidence type="ECO:0000256" key="6">
    <source>
        <dbReference type="ARBA" id="ARBA00022741"/>
    </source>
</evidence>
<dbReference type="PROSITE" id="PS50929">
    <property type="entry name" value="ABC_TM1F"/>
    <property type="match status" value="1"/>
</dbReference>
<dbReference type="SMART" id="SM00382">
    <property type="entry name" value="AAA"/>
    <property type="match status" value="1"/>
</dbReference>
<accession>A0A2S9RRE4</accession>
<dbReference type="GO" id="GO:0140359">
    <property type="term" value="F:ABC-type transporter activity"/>
    <property type="evidence" value="ECO:0007669"/>
    <property type="project" value="InterPro"/>
</dbReference>
<sequence length="586" mass="65644">MNKVRQKYLQQWLRAQQEPIKKLMRANIALATLSAFILVVQTYFLATLLDKLIMQNVPRDELIPYFLGLIIGFGMRAIILWVREKIGFRSGQLLRNHIRQKILDKIHLVGPATINQKPAGSWASIMLEQVENLHNFYARFLPQQSLSAIVPVVIFIAVFPLNWAAGLILMITAPLVPLFMIIVGIAAADNSQKNMDTLSRLSAQFLDRLRGLETLRLFNRTSEQTEHIENATEDFRETTMDVLKLAFLSSAVLEFFTSISIALMAVYFGFSYLGQIEFGTYNAPLTLFTGFFCLILAPEFYQPLRDLGTYYHDRAAGIGAADAIVDFLEEDFLTVHQNEKTISLESAVEISAENLVVLSTQGSALTKPLNFQITANHNVALVGQSGAGKTSLINAILGFLPYKGSLKINGQELRESNLADWRKHIAWVGQNPLLLQGTIKENLLLGNIQANDEEINQALMRSQAKEFTDKLGLHHKIKDGGLGISVGQAQRLAIARALLRKGDLLLLDEPTASLDAQSENLVLHALNEASQHQTTLMITHRIEDLKQCDQIFVMQRGEIVQQGKFAELQHQGFFAELLAQRQQDIQ</sequence>
<feature type="domain" description="ABC transporter" evidence="11">
    <location>
        <begin position="350"/>
        <end position="581"/>
    </location>
</feature>
<dbReference type="PANTHER" id="PTHR24221:SF261">
    <property type="entry name" value="GLUTATHIONE_L-CYSTEINE TRANSPORT SYSTEM ATP-BINDING_PERMEASE PROTEIN CYDD"/>
    <property type="match status" value="1"/>
</dbReference>
<evidence type="ECO:0000256" key="5">
    <source>
        <dbReference type="ARBA" id="ARBA00022692"/>
    </source>
</evidence>
<dbReference type="InterPro" id="IPR036640">
    <property type="entry name" value="ABC1_TM_sf"/>
</dbReference>
<dbReference type="Proteomes" id="UP000238532">
    <property type="component" value="Unassembled WGS sequence"/>
</dbReference>
<comment type="subcellular location">
    <subcellularLocation>
        <location evidence="1">Cell inner membrane</location>
        <topology evidence="1">Multi-pass membrane protein</topology>
    </subcellularLocation>
</comment>
<evidence type="ECO:0000256" key="4">
    <source>
        <dbReference type="ARBA" id="ARBA00022519"/>
    </source>
</evidence>
<evidence type="ECO:0000256" key="9">
    <source>
        <dbReference type="ARBA" id="ARBA00023136"/>
    </source>
</evidence>
<dbReference type="GO" id="GO:0005524">
    <property type="term" value="F:ATP binding"/>
    <property type="evidence" value="ECO:0007669"/>
    <property type="project" value="UniProtKB-KW"/>
</dbReference>
<dbReference type="InterPro" id="IPR014216">
    <property type="entry name" value="ABC_transptr_CydD"/>
</dbReference>
<evidence type="ECO:0000259" key="11">
    <source>
        <dbReference type="PROSITE" id="PS50893"/>
    </source>
</evidence>
<dbReference type="PANTHER" id="PTHR24221">
    <property type="entry name" value="ATP-BINDING CASSETTE SUB-FAMILY B"/>
    <property type="match status" value="1"/>
</dbReference>
<dbReference type="GO" id="GO:0042883">
    <property type="term" value="P:cysteine transport"/>
    <property type="evidence" value="ECO:0007669"/>
    <property type="project" value="InterPro"/>
</dbReference>
<gene>
    <name evidence="13" type="primary">cydD_2</name>
    <name evidence="13" type="ORF">BV102_01629</name>
</gene>
<reference evidence="13 14" key="1">
    <citation type="submission" date="2017-04" db="EMBL/GenBank/DDBJ databases">
        <title>Haemophilus influenzae in COPD genome sequencing project.</title>
        <authorList>
            <person name="Murphy T.F."/>
            <person name="Kong Y."/>
            <person name="Nadendla S."/>
            <person name="Tettelin H."/>
            <person name="Pettigrew M."/>
        </authorList>
    </citation>
    <scope>NUCLEOTIDE SEQUENCE [LARGE SCALE GENOMIC DNA]</scope>
    <source>
        <strain evidence="13 14">56P127H1</strain>
    </source>
</reference>
<keyword evidence="5 10" id="KW-0812">Transmembrane</keyword>
<proteinExistence type="predicted"/>